<evidence type="ECO:0000256" key="3">
    <source>
        <dbReference type="ARBA" id="ARBA00022741"/>
    </source>
</evidence>
<keyword evidence="3" id="KW-0547">Nucleotide-binding</keyword>
<reference evidence="7 8" key="1">
    <citation type="submission" date="2014-06" db="EMBL/GenBank/DDBJ databases">
        <title>The draft genome sequence of Idiomarina salinarum ISL-52.</title>
        <authorList>
            <person name="Du J."/>
            <person name="Shao Z."/>
        </authorList>
    </citation>
    <scope>NUCLEOTIDE SEQUENCE [LARGE SCALE GENOMIC DNA]</scope>
    <source>
        <strain evidence="7 8">ISL-52</strain>
    </source>
</reference>
<comment type="caution">
    <text evidence="7">The sequence shown here is derived from an EMBL/GenBank/DDBJ whole genome shotgun (WGS) entry which is preliminary data.</text>
</comment>
<protein>
    <recommendedName>
        <fullName evidence="6">Aminoacyl-transfer RNA synthetases class-II family profile domain-containing protein</fullName>
    </recommendedName>
</protein>
<evidence type="ECO:0000259" key="6">
    <source>
        <dbReference type="PROSITE" id="PS50862"/>
    </source>
</evidence>
<dbReference type="GO" id="GO:0005829">
    <property type="term" value="C:cytosol"/>
    <property type="evidence" value="ECO:0007669"/>
    <property type="project" value="TreeGrafter"/>
</dbReference>
<name>A0A094JD55_9GAMM</name>
<sequence>MQLDESWQPDASLAMLHQRAALLRQIREFFYARDVLEVDTPILSRFGVTDVHLSNAISYLGKDTRAWYLQTSPEYAMKRLLAAGSPSIYQLGKVFRNDELSTRHNPEFTMLEWYRLGFTMTELIAEVDLLLQVTLNAAPAHRISYGQLFIDQLQVDIFSSNGFAGLQQALQGFPAVAELAARETDFDTLQQLALALIIEPRLDPSVPVILYDYPVSQAALAQVSAEDPRVACRFEVFYQGMELANGYQELTDATQQLQRFQLDQQRREQAGLPAMAIDSRLMAALEAGLPACSGIALGFDRLLMIRTGAQHIREVLPFSITRA</sequence>
<evidence type="ECO:0000313" key="8">
    <source>
        <dbReference type="Proteomes" id="UP000054363"/>
    </source>
</evidence>
<evidence type="ECO:0000256" key="5">
    <source>
        <dbReference type="ARBA" id="ARBA00052794"/>
    </source>
</evidence>
<dbReference type="EMBL" id="JPER01000004">
    <property type="protein sequence ID" value="KFZ30501.1"/>
    <property type="molecule type" value="Genomic_DNA"/>
</dbReference>
<dbReference type="NCBIfam" id="NF006828">
    <property type="entry name" value="PRK09350.1"/>
    <property type="match status" value="1"/>
</dbReference>
<dbReference type="GO" id="GO:0006430">
    <property type="term" value="P:lysyl-tRNA aminoacylation"/>
    <property type="evidence" value="ECO:0007669"/>
    <property type="project" value="InterPro"/>
</dbReference>
<dbReference type="GO" id="GO:0004824">
    <property type="term" value="F:lysine-tRNA ligase activity"/>
    <property type="evidence" value="ECO:0007669"/>
    <property type="project" value="InterPro"/>
</dbReference>
<dbReference type="FunFam" id="3.30.930.10:FF:000017">
    <property type="entry name" value="Elongation factor P--(R)-beta-lysine ligase"/>
    <property type="match status" value="1"/>
</dbReference>
<accession>A0A094JD55</accession>
<dbReference type="NCBIfam" id="TIGR00462">
    <property type="entry name" value="genX"/>
    <property type="match status" value="1"/>
</dbReference>
<evidence type="ECO:0000256" key="2">
    <source>
        <dbReference type="ARBA" id="ARBA00022598"/>
    </source>
</evidence>
<dbReference type="GO" id="GO:0000049">
    <property type="term" value="F:tRNA binding"/>
    <property type="evidence" value="ECO:0007669"/>
    <property type="project" value="TreeGrafter"/>
</dbReference>
<keyword evidence="2" id="KW-0436">Ligase</keyword>
<dbReference type="Proteomes" id="UP000054363">
    <property type="component" value="Unassembled WGS sequence"/>
</dbReference>
<dbReference type="SUPFAM" id="SSF55681">
    <property type="entry name" value="Class II aaRS and biotin synthetases"/>
    <property type="match status" value="1"/>
</dbReference>
<dbReference type="InterPro" id="IPR045864">
    <property type="entry name" value="aa-tRNA-synth_II/BPL/LPL"/>
</dbReference>
<dbReference type="AlphaFoldDB" id="A0A094JD55"/>
<keyword evidence="4" id="KW-0067">ATP-binding</keyword>
<dbReference type="GO" id="GO:0005524">
    <property type="term" value="F:ATP binding"/>
    <property type="evidence" value="ECO:0007669"/>
    <property type="project" value="UniProtKB-KW"/>
</dbReference>
<comment type="subunit">
    <text evidence="1">Homodimer.</text>
</comment>
<evidence type="ECO:0000313" key="7">
    <source>
        <dbReference type="EMBL" id="KFZ30501.1"/>
    </source>
</evidence>
<keyword evidence="8" id="KW-1185">Reference proteome</keyword>
<dbReference type="InterPro" id="IPR006195">
    <property type="entry name" value="aa-tRNA-synth_II"/>
</dbReference>
<organism evidence="7 8">
    <name type="scientific">Pseudidiomarina salinarum</name>
    <dbReference type="NCBI Taxonomy" id="435908"/>
    <lineage>
        <taxon>Bacteria</taxon>
        <taxon>Pseudomonadati</taxon>
        <taxon>Pseudomonadota</taxon>
        <taxon>Gammaproteobacteria</taxon>
        <taxon>Alteromonadales</taxon>
        <taxon>Idiomarinaceae</taxon>
        <taxon>Pseudidiomarina</taxon>
    </lineage>
</organism>
<comment type="catalytic activity">
    <reaction evidence="5">
        <text>D-beta-lysine + L-lysyl-[protein] + ATP = N(6)-((3R)-3,6-diaminohexanoyl)-L-lysyl-[protein] + AMP + diphosphate + H(+)</text>
        <dbReference type="Rhea" id="RHEA:83435"/>
        <dbReference type="Rhea" id="RHEA-COMP:9752"/>
        <dbReference type="Rhea" id="RHEA-COMP:20131"/>
        <dbReference type="ChEBI" id="CHEBI:15378"/>
        <dbReference type="ChEBI" id="CHEBI:29969"/>
        <dbReference type="ChEBI" id="CHEBI:30616"/>
        <dbReference type="ChEBI" id="CHEBI:33019"/>
        <dbReference type="ChEBI" id="CHEBI:84138"/>
        <dbReference type="ChEBI" id="CHEBI:156053"/>
        <dbReference type="ChEBI" id="CHEBI:456215"/>
    </reaction>
    <physiologicalReaction direction="left-to-right" evidence="5">
        <dbReference type="Rhea" id="RHEA:83436"/>
    </physiologicalReaction>
</comment>
<evidence type="ECO:0000256" key="4">
    <source>
        <dbReference type="ARBA" id="ARBA00022840"/>
    </source>
</evidence>
<evidence type="ECO:0000256" key="1">
    <source>
        <dbReference type="ARBA" id="ARBA00011738"/>
    </source>
</evidence>
<dbReference type="OrthoDB" id="9802326at2"/>
<dbReference type="PANTHER" id="PTHR42918:SF6">
    <property type="entry name" value="ELONGATION FACTOR P--(R)-BETA-LYSINE LIGASE"/>
    <property type="match status" value="1"/>
</dbReference>
<dbReference type="PANTHER" id="PTHR42918">
    <property type="entry name" value="LYSYL-TRNA SYNTHETASE"/>
    <property type="match status" value="1"/>
</dbReference>
<feature type="domain" description="Aminoacyl-transfer RNA synthetases class-II family profile" evidence="6">
    <location>
        <begin position="19"/>
        <end position="317"/>
    </location>
</feature>
<dbReference type="Gene3D" id="3.30.930.10">
    <property type="entry name" value="Bira Bifunctional Protein, Domain 2"/>
    <property type="match status" value="1"/>
</dbReference>
<dbReference type="InterPro" id="IPR004525">
    <property type="entry name" value="EpmA"/>
</dbReference>
<dbReference type="eggNOG" id="COG2269">
    <property type="taxonomic scope" value="Bacteria"/>
</dbReference>
<gene>
    <name evidence="7" type="ORF">IDSA_08135</name>
</gene>
<proteinExistence type="predicted"/>
<dbReference type="Pfam" id="PF00152">
    <property type="entry name" value="tRNA-synt_2"/>
    <property type="match status" value="1"/>
</dbReference>
<dbReference type="STRING" id="435908.IDSA_08135"/>
<dbReference type="PROSITE" id="PS50862">
    <property type="entry name" value="AA_TRNA_LIGASE_II"/>
    <property type="match status" value="1"/>
</dbReference>
<dbReference type="InterPro" id="IPR004364">
    <property type="entry name" value="Aa-tRNA-synt_II"/>
</dbReference>